<evidence type="ECO:0000313" key="1">
    <source>
        <dbReference type="EMBL" id="HIW87081.1"/>
    </source>
</evidence>
<name>A0A9D1RF32_9BACT</name>
<gene>
    <name evidence="1" type="ORF">IAC47_02265</name>
</gene>
<dbReference type="Proteomes" id="UP000824267">
    <property type="component" value="Unassembled WGS sequence"/>
</dbReference>
<organism evidence="1 2">
    <name type="scientific">Candidatus Onthomorpha intestinigallinarum</name>
    <dbReference type="NCBI Taxonomy" id="2840880"/>
    <lineage>
        <taxon>Bacteria</taxon>
        <taxon>Pseudomonadati</taxon>
        <taxon>Bacteroidota</taxon>
        <taxon>Bacteroidia</taxon>
        <taxon>Bacteroidales</taxon>
        <taxon>Candidatus Onthomorpha</taxon>
    </lineage>
</organism>
<evidence type="ECO:0000313" key="2">
    <source>
        <dbReference type="Proteomes" id="UP000824267"/>
    </source>
</evidence>
<dbReference type="EMBL" id="DXGG01000075">
    <property type="protein sequence ID" value="HIW87081.1"/>
    <property type="molecule type" value="Genomic_DNA"/>
</dbReference>
<evidence type="ECO:0008006" key="3">
    <source>
        <dbReference type="Google" id="ProtNLM"/>
    </source>
</evidence>
<protein>
    <recommendedName>
        <fullName evidence="3">MORN repeat variant</fullName>
    </recommendedName>
</protein>
<sequence>MKKKILGIIIFCLLVCVIGYPQKILMKEKDFIKGDSTFNRYNANGLKEGRWIENDEYAFYENGVLSGIYLRFNSKGNISVVGRYDKGEMCDTWFYFDNKGNLQKTYSNFAKNTDSVTNKDNGIKYVPDYRCRATTYHRNSASIKSDGILLWDKGISIDSKSAIKYGKWNYYEDTLKLTKKEIVDGDSYFFKRIYDGRLFGLFIMNLDSYDPEKNTRGERKVVCNDNRHICEFYCEYNKSQDKKHRVVDFYFIDFDDNSIMMPESGFSMDSIGRIIYTYDTKDIKTDSIGFHYFCYHEKYYYPNGNLEKEGLSWNFDVNTANLEGTGVPDNFYDVFYDPKKIFVGEWKYYDENGKLKNTIFYDDKDDFESLFYDDKEFLERFKSR</sequence>
<reference evidence="1" key="1">
    <citation type="journal article" date="2021" name="PeerJ">
        <title>Extensive microbial diversity within the chicken gut microbiome revealed by metagenomics and culture.</title>
        <authorList>
            <person name="Gilroy R."/>
            <person name="Ravi A."/>
            <person name="Getino M."/>
            <person name="Pursley I."/>
            <person name="Horton D.L."/>
            <person name="Alikhan N.F."/>
            <person name="Baker D."/>
            <person name="Gharbi K."/>
            <person name="Hall N."/>
            <person name="Watson M."/>
            <person name="Adriaenssens E.M."/>
            <person name="Foster-Nyarko E."/>
            <person name="Jarju S."/>
            <person name="Secka A."/>
            <person name="Antonio M."/>
            <person name="Oren A."/>
            <person name="Chaudhuri R.R."/>
            <person name="La Ragione R."/>
            <person name="Hildebrand F."/>
            <person name="Pallen M.J."/>
        </authorList>
    </citation>
    <scope>NUCLEOTIDE SEQUENCE</scope>
    <source>
        <strain evidence="1">Gambia16-930</strain>
    </source>
</reference>
<dbReference type="AlphaFoldDB" id="A0A9D1RF32"/>
<comment type="caution">
    <text evidence="1">The sequence shown here is derived from an EMBL/GenBank/DDBJ whole genome shotgun (WGS) entry which is preliminary data.</text>
</comment>
<accession>A0A9D1RF32</accession>
<reference evidence="1" key="2">
    <citation type="submission" date="2021-04" db="EMBL/GenBank/DDBJ databases">
        <authorList>
            <person name="Gilroy R."/>
        </authorList>
    </citation>
    <scope>NUCLEOTIDE SEQUENCE</scope>
    <source>
        <strain evidence="1">Gambia16-930</strain>
    </source>
</reference>
<proteinExistence type="predicted"/>